<dbReference type="AlphaFoldDB" id="A0A699ZEJ9"/>
<comment type="caution">
    <text evidence="1">The sequence shown here is derived from an EMBL/GenBank/DDBJ whole genome shotgun (WGS) entry which is preliminary data.</text>
</comment>
<evidence type="ECO:0000313" key="2">
    <source>
        <dbReference type="Proteomes" id="UP000485058"/>
    </source>
</evidence>
<reference evidence="1 2" key="1">
    <citation type="submission" date="2020-02" db="EMBL/GenBank/DDBJ databases">
        <title>Draft genome sequence of Haematococcus lacustris strain NIES-144.</title>
        <authorList>
            <person name="Morimoto D."/>
            <person name="Nakagawa S."/>
            <person name="Yoshida T."/>
            <person name="Sawayama S."/>
        </authorList>
    </citation>
    <scope>NUCLEOTIDE SEQUENCE [LARGE SCALE GENOMIC DNA]</scope>
    <source>
        <strain evidence="1 2">NIES-144</strain>
    </source>
</reference>
<sequence>MYWLDDVQHEVELAVELGPGLQPARAAVCLDMTARDAQS</sequence>
<proteinExistence type="predicted"/>
<name>A0A699ZEJ9_HAELA</name>
<dbReference type="GO" id="GO:0016787">
    <property type="term" value="F:hydrolase activity"/>
    <property type="evidence" value="ECO:0007669"/>
    <property type="project" value="UniProtKB-KW"/>
</dbReference>
<gene>
    <name evidence="1" type="ORF">HaLaN_17390</name>
</gene>
<evidence type="ECO:0000313" key="1">
    <source>
        <dbReference type="EMBL" id="GFH20295.1"/>
    </source>
</evidence>
<keyword evidence="1" id="KW-0378">Hydrolase</keyword>
<organism evidence="1 2">
    <name type="scientific">Haematococcus lacustris</name>
    <name type="common">Green alga</name>
    <name type="synonym">Haematococcus pluvialis</name>
    <dbReference type="NCBI Taxonomy" id="44745"/>
    <lineage>
        <taxon>Eukaryota</taxon>
        <taxon>Viridiplantae</taxon>
        <taxon>Chlorophyta</taxon>
        <taxon>core chlorophytes</taxon>
        <taxon>Chlorophyceae</taxon>
        <taxon>CS clade</taxon>
        <taxon>Chlamydomonadales</taxon>
        <taxon>Haematococcaceae</taxon>
        <taxon>Haematococcus</taxon>
    </lineage>
</organism>
<keyword evidence="2" id="KW-1185">Reference proteome</keyword>
<dbReference type="EMBL" id="BLLF01001610">
    <property type="protein sequence ID" value="GFH20295.1"/>
    <property type="molecule type" value="Genomic_DNA"/>
</dbReference>
<protein>
    <submittedName>
        <fullName evidence="1">FAA_hydrolase domain-containing protein</fullName>
    </submittedName>
</protein>
<dbReference type="Proteomes" id="UP000485058">
    <property type="component" value="Unassembled WGS sequence"/>
</dbReference>
<accession>A0A699ZEJ9</accession>